<evidence type="ECO:0000313" key="1">
    <source>
        <dbReference type="EMBL" id="MDL0089489.1"/>
    </source>
</evidence>
<dbReference type="Gene3D" id="3.30.70.2050">
    <property type="match status" value="1"/>
</dbReference>
<dbReference type="InterPro" id="IPR008719">
    <property type="entry name" value="N2O_reductase_NosL"/>
</dbReference>
<dbReference type="PANTHER" id="PTHR41247">
    <property type="entry name" value="HTH-TYPE TRANSCRIPTIONAL REPRESSOR YCNK"/>
    <property type="match status" value="1"/>
</dbReference>
<evidence type="ECO:0000313" key="2">
    <source>
        <dbReference type="Proteomes" id="UP001173801"/>
    </source>
</evidence>
<sequence length="153" mass="17584">MRKFFVLFFVLFLHGEILQKDVASWLNNSDLVCKQFGIDTTNMPKFRAYIELNNGEILVFSSVKSMLLYFYEVGLKHNDVGIKELLVTDFKSGDVFSASSGFYVFGSRIVSAKGDDLIPFKNEFDAENFKLANSGHKILKFEQINKKLIDYLR</sequence>
<dbReference type="SUPFAM" id="SSF160387">
    <property type="entry name" value="NosL/MerB-like"/>
    <property type="match status" value="1"/>
</dbReference>
<proteinExistence type="predicted"/>
<accession>A0ABT7HRF0</accession>
<keyword evidence="2" id="KW-1185">Reference proteome</keyword>
<reference evidence="1" key="2">
    <citation type="journal article" date="2023" name="Microorganisms">
        <title>Isolation and Genomic Characteristics of Cat-Borne Campylobacter felis sp. nov. and Sheep-Borne Campylobacter ovis sp. nov.</title>
        <authorList>
            <person name="Wang H."/>
            <person name="Li Y."/>
            <person name="Gu Y."/>
            <person name="Zhou G."/>
            <person name="Chen X."/>
            <person name="Zhang X."/>
            <person name="Shao Z."/>
            <person name="Zhang J."/>
            <person name="Zhang M."/>
        </authorList>
    </citation>
    <scope>NUCLEOTIDE SEQUENCE</scope>
    <source>
        <strain evidence="1">PS10</strain>
    </source>
</reference>
<name>A0ABT7HRF0_9BACT</name>
<dbReference type="EMBL" id="JANURM010000014">
    <property type="protein sequence ID" value="MDL0089489.1"/>
    <property type="molecule type" value="Genomic_DNA"/>
</dbReference>
<dbReference type="RefSeq" id="WP_284938165.1">
    <property type="nucleotide sequence ID" value="NZ_JANURM010000014.1"/>
</dbReference>
<gene>
    <name evidence="1" type="ORF">NYG85_08980</name>
</gene>
<reference evidence="1" key="1">
    <citation type="submission" date="2022-08" db="EMBL/GenBank/DDBJ databases">
        <authorList>
            <person name="Wang H."/>
        </authorList>
    </citation>
    <scope>NUCLEOTIDE SEQUENCE</scope>
    <source>
        <strain evidence="1">PS10</strain>
    </source>
</reference>
<dbReference type="Proteomes" id="UP001173801">
    <property type="component" value="Unassembled WGS sequence"/>
</dbReference>
<comment type="caution">
    <text evidence="1">The sequence shown here is derived from an EMBL/GenBank/DDBJ whole genome shotgun (WGS) entry which is preliminary data.</text>
</comment>
<dbReference type="PANTHER" id="PTHR41247:SF1">
    <property type="entry name" value="HTH-TYPE TRANSCRIPTIONAL REPRESSOR YCNK"/>
    <property type="match status" value="1"/>
</dbReference>
<protein>
    <submittedName>
        <fullName evidence="1">Nitrous oxide reductase accessory protein NosL</fullName>
    </submittedName>
</protein>
<organism evidence="1 2">
    <name type="scientific">Campylobacter gastrosuis</name>
    <dbReference type="NCBI Taxonomy" id="2974576"/>
    <lineage>
        <taxon>Bacteria</taxon>
        <taxon>Pseudomonadati</taxon>
        <taxon>Campylobacterota</taxon>
        <taxon>Epsilonproteobacteria</taxon>
        <taxon>Campylobacterales</taxon>
        <taxon>Campylobacteraceae</taxon>
        <taxon>Campylobacter</taxon>
    </lineage>
</organism>
<dbReference type="Pfam" id="PF05573">
    <property type="entry name" value="NosL"/>
    <property type="match status" value="1"/>
</dbReference>